<evidence type="ECO:0000313" key="1">
    <source>
        <dbReference type="EMBL" id="RPD56227.1"/>
    </source>
</evidence>
<name>A0A5C2RYS1_9APHY</name>
<gene>
    <name evidence="1" type="ORF">L227DRAFT_656311</name>
</gene>
<organism evidence="1 2">
    <name type="scientific">Lentinus tigrinus ALCF2SS1-6</name>
    <dbReference type="NCBI Taxonomy" id="1328759"/>
    <lineage>
        <taxon>Eukaryota</taxon>
        <taxon>Fungi</taxon>
        <taxon>Dikarya</taxon>
        <taxon>Basidiomycota</taxon>
        <taxon>Agaricomycotina</taxon>
        <taxon>Agaricomycetes</taxon>
        <taxon>Polyporales</taxon>
        <taxon>Polyporaceae</taxon>
        <taxon>Lentinus</taxon>
    </lineage>
</organism>
<evidence type="ECO:0000313" key="2">
    <source>
        <dbReference type="Proteomes" id="UP000313359"/>
    </source>
</evidence>
<dbReference type="AlphaFoldDB" id="A0A5C2RYS1"/>
<protein>
    <submittedName>
        <fullName evidence="1">Uncharacterized protein</fullName>
    </submittedName>
</protein>
<dbReference type="Proteomes" id="UP000313359">
    <property type="component" value="Unassembled WGS sequence"/>
</dbReference>
<dbReference type="OrthoDB" id="2731171at2759"/>
<dbReference type="EMBL" id="ML122289">
    <property type="protein sequence ID" value="RPD56227.1"/>
    <property type="molecule type" value="Genomic_DNA"/>
</dbReference>
<reference evidence="1" key="1">
    <citation type="journal article" date="2018" name="Genome Biol. Evol.">
        <title>Genomics and development of Lentinus tigrinus, a white-rot wood-decaying mushroom with dimorphic fruiting bodies.</title>
        <authorList>
            <person name="Wu B."/>
            <person name="Xu Z."/>
            <person name="Knudson A."/>
            <person name="Carlson A."/>
            <person name="Chen N."/>
            <person name="Kovaka S."/>
            <person name="LaButti K."/>
            <person name="Lipzen A."/>
            <person name="Pennachio C."/>
            <person name="Riley R."/>
            <person name="Schakwitz W."/>
            <person name="Umezawa K."/>
            <person name="Ohm R.A."/>
            <person name="Grigoriev I.V."/>
            <person name="Nagy L.G."/>
            <person name="Gibbons J."/>
            <person name="Hibbett D."/>
        </authorList>
    </citation>
    <scope>NUCLEOTIDE SEQUENCE [LARGE SCALE GENOMIC DNA]</scope>
    <source>
        <strain evidence="1">ALCF2SS1-6</strain>
    </source>
</reference>
<keyword evidence="2" id="KW-1185">Reference proteome</keyword>
<accession>A0A5C2RYS1</accession>
<sequence length="470" mass="53105">MFQLLKSTDAVTNFLADLREHLNDFAPIHRLPPELLSLIFSTHLPRRHKNIFDFDRNFIDSYPYTRRWNALFAQICRRWRAVALDTPEPWAYISVPPHSKQFHIHVERSRAHGLFLSIGTHNSDLEKVLRSVGPRLCRLDIAITTRPVAAIKPSTILQIDAPRLRCATFMCAREKFSRDTGGRGSPEVEWVELFGQRNCSLRALALALATNWLPSNTFTELTHLLLSCNPHLSGTSSAAHVDRSGTRQVALDHLRSLVVDRCTRAFLLPFIARLIIPAHTPITLVEITVGGDASPAPLLDESSPVTRLEIYTEGPNLQIIAKSALHDFLLQWRSEVGEWFERAPHLHRLFTASAVTSLKVSLGWHPVYFHDTSFGTLSGMNSLTTLCIFIRDLGRNMNCRTSNFPALSLLTIYLQWPNPDYMEEDPILYSVSDMLHTVRMFLYPNSSCIRMIAACSRLGRSNASDSGSLD</sequence>
<proteinExistence type="predicted"/>